<feature type="domain" description="C3H1-type" evidence="6">
    <location>
        <begin position="314"/>
        <end position="341"/>
    </location>
</feature>
<dbReference type="GO" id="GO:0003723">
    <property type="term" value="F:RNA binding"/>
    <property type="evidence" value="ECO:0007669"/>
    <property type="project" value="InterPro"/>
</dbReference>
<dbReference type="SMART" id="SM00356">
    <property type="entry name" value="ZnF_C3H1"/>
    <property type="match status" value="8"/>
</dbReference>
<accession>A0A9P1CKL4</accession>
<organism evidence="7">
    <name type="scientific">Cladocopium goreaui</name>
    <dbReference type="NCBI Taxonomy" id="2562237"/>
    <lineage>
        <taxon>Eukaryota</taxon>
        <taxon>Sar</taxon>
        <taxon>Alveolata</taxon>
        <taxon>Dinophyceae</taxon>
        <taxon>Suessiales</taxon>
        <taxon>Symbiodiniaceae</taxon>
        <taxon>Cladocopium</taxon>
    </lineage>
</organism>
<feature type="zinc finger region" description="C3H1-type" evidence="5">
    <location>
        <begin position="73"/>
        <end position="100"/>
    </location>
</feature>
<comment type="caution">
    <text evidence="7">The sequence shown here is derived from an EMBL/GenBank/DDBJ whole genome shotgun (WGS) entry which is preliminary data.</text>
</comment>
<feature type="zinc finger region" description="C3H1-type" evidence="5">
    <location>
        <begin position="157"/>
        <end position="184"/>
    </location>
</feature>
<name>A0A9P1CKL4_9DINO</name>
<dbReference type="InterPro" id="IPR045124">
    <property type="entry name" value="Su(sable)-like"/>
</dbReference>
<dbReference type="InterPro" id="IPR036855">
    <property type="entry name" value="Znf_CCCH_sf"/>
</dbReference>
<feature type="zinc finger region" description="C3H1-type" evidence="5">
    <location>
        <begin position="314"/>
        <end position="341"/>
    </location>
</feature>
<evidence type="ECO:0000259" key="6">
    <source>
        <dbReference type="PROSITE" id="PS50103"/>
    </source>
</evidence>
<reference evidence="8 9" key="2">
    <citation type="submission" date="2024-05" db="EMBL/GenBank/DDBJ databases">
        <authorList>
            <person name="Chen Y."/>
            <person name="Shah S."/>
            <person name="Dougan E. K."/>
            <person name="Thang M."/>
            <person name="Chan C."/>
        </authorList>
    </citation>
    <scope>NUCLEOTIDE SEQUENCE [LARGE SCALE GENOMIC DNA]</scope>
</reference>
<keyword evidence="9" id="KW-1185">Reference proteome</keyword>
<evidence type="ECO:0000313" key="7">
    <source>
        <dbReference type="EMBL" id="CAI3993190.1"/>
    </source>
</evidence>
<evidence type="ECO:0000256" key="3">
    <source>
        <dbReference type="ARBA" id="ARBA00022771"/>
    </source>
</evidence>
<protein>
    <submittedName>
        <fullName evidence="8">C3H1-type domain-containing protein</fullName>
    </submittedName>
</protein>
<keyword evidence="3 5" id="KW-0863">Zinc-finger</keyword>
<dbReference type="InterPro" id="IPR000571">
    <property type="entry name" value="Znf_CCCH"/>
</dbReference>
<dbReference type="PANTHER" id="PTHR13119">
    <property type="entry name" value="ZINC FINGER CCCH DOMAIN-CONTAINING PROTEI"/>
    <property type="match status" value="1"/>
</dbReference>
<feature type="domain" description="C3H1-type" evidence="6">
    <location>
        <begin position="157"/>
        <end position="184"/>
    </location>
</feature>
<dbReference type="InterPro" id="IPR041367">
    <property type="entry name" value="Znf-CCCH_4"/>
</dbReference>
<feature type="zinc finger region" description="C3H1-type" evidence="5">
    <location>
        <begin position="12"/>
        <end position="34"/>
    </location>
</feature>
<keyword evidence="2" id="KW-0677">Repeat</keyword>
<feature type="zinc finger region" description="C3H1-type" evidence="5">
    <location>
        <begin position="38"/>
        <end position="60"/>
    </location>
</feature>
<dbReference type="Gene3D" id="4.10.1000.10">
    <property type="entry name" value="Zinc finger, CCCH-type"/>
    <property type="match status" value="8"/>
</dbReference>
<feature type="domain" description="C3H1-type" evidence="6">
    <location>
        <begin position="260"/>
        <end position="287"/>
    </location>
</feature>
<dbReference type="EMBL" id="CAMXCT020001801">
    <property type="protein sequence ID" value="CAL1146565.1"/>
    <property type="molecule type" value="Genomic_DNA"/>
</dbReference>
<evidence type="ECO:0000256" key="4">
    <source>
        <dbReference type="ARBA" id="ARBA00022833"/>
    </source>
</evidence>
<dbReference type="PANTHER" id="PTHR13119:SF12">
    <property type="entry name" value="PROTEIN SUPPRESSOR OF SABLE"/>
    <property type="match status" value="1"/>
</dbReference>
<evidence type="ECO:0000256" key="2">
    <source>
        <dbReference type="ARBA" id="ARBA00022737"/>
    </source>
</evidence>
<gene>
    <name evidence="7" type="ORF">C1SCF055_LOCUS19961</name>
</gene>
<reference evidence="7" key="1">
    <citation type="submission" date="2022-10" db="EMBL/GenBank/DDBJ databases">
        <authorList>
            <person name="Chen Y."/>
            <person name="Dougan E. K."/>
            <person name="Chan C."/>
            <person name="Rhodes N."/>
            <person name="Thang M."/>
        </authorList>
    </citation>
    <scope>NUCLEOTIDE SEQUENCE</scope>
</reference>
<feature type="domain" description="C3H1-type" evidence="6">
    <location>
        <begin position="73"/>
        <end position="100"/>
    </location>
</feature>
<dbReference type="Proteomes" id="UP001152797">
    <property type="component" value="Unassembled WGS sequence"/>
</dbReference>
<feature type="zinc finger region" description="C3H1-type" evidence="5">
    <location>
        <begin position="111"/>
        <end position="138"/>
    </location>
</feature>
<dbReference type="GO" id="GO:0045892">
    <property type="term" value="P:negative regulation of DNA-templated transcription"/>
    <property type="evidence" value="ECO:0007669"/>
    <property type="project" value="InterPro"/>
</dbReference>
<feature type="zinc finger region" description="C3H1-type" evidence="5">
    <location>
        <begin position="203"/>
        <end position="230"/>
    </location>
</feature>
<feature type="domain" description="C3H1-type" evidence="6">
    <location>
        <begin position="38"/>
        <end position="60"/>
    </location>
</feature>
<proteinExistence type="predicted"/>
<evidence type="ECO:0000313" key="9">
    <source>
        <dbReference type="Proteomes" id="UP001152797"/>
    </source>
</evidence>
<feature type="domain" description="C3H1-type" evidence="6">
    <location>
        <begin position="12"/>
        <end position="34"/>
    </location>
</feature>
<evidence type="ECO:0000256" key="1">
    <source>
        <dbReference type="ARBA" id="ARBA00022723"/>
    </source>
</evidence>
<dbReference type="Pfam" id="PF00642">
    <property type="entry name" value="zf-CCCH"/>
    <property type="match status" value="1"/>
</dbReference>
<keyword evidence="1 5" id="KW-0479">Metal-binding</keyword>
<feature type="domain" description="C3H1-type" evidence="6">
    <location>
        <begin position="203"/>
        <end position="230"/>
    </location>
</feature>
<dbReference type="AlphaFoldDB" id="A0A9P1CKL4"/>
<evidence type="ECO:0000313" key="8">
    <source>
        <dbReference type="EMBL" id="CAL4780502.1"/>
    </source>
</evidence>
<sequence length="358" mass="39881">MTGATMLAAADVCRHFLEGKCSYGDTCNFKHFTDDRPVCRHFLQGKCTYGDGCGFSHQGKHAPHAAPLPTGTADDRSICRHFLEKKCTFGDLCRFSHEVTALTAPPGSKHEDDRSICRHFLEGKCNYGDLCRFGHEVHELLAPVPVQAVSQDSTMRGDDRSICRHFLEGKCNYGDLCRFSHEVHELLAPVPVQAVSQDSTMRGDDRSICRHFLEGKCNYGDQCRFSHGQESSLLAGPMTVDDRSFPCRHQTVPQGAPSNLDDRPQCRHFLEGRCTYGDMCRFRHGGESCAAPALPAAFAAQHRAAPAPMRPQPMDDRPICRHFLESKCTYGDHCRFSHSQDGAEEVPHYGPIRAKARV</sequence>
<dbReference type="EMBL" id="CAMXCT010001801">
    <property type="protein sequence ID" value="CAI3993190.1"/>
    <property type="molecule type" value="Genomic_DNA"/>
</dbReference>
<dbReference type="OrthoDB" id="448837at2759"/>
<dbReference type="PROSITE" id="PS50103">
    <property type="entry name" value="ZF_C3H1"/>
    <property type="match status" value="8"/>
</dbReference>
<dbReference type="GO" id="GO:0008270">
    <property type="term" value="F:zinc ion binding"/>
    <property type="evidence" value="ECO:0007669"/>
    <property type="project" value="UniProtKB-KW"/>
</dbReference>
<evidence type="ECO:0000256" key="5">
    <source>
        <dbReference type="PROSITE-ProRule" id="PRU00723"/>
    </source>
</evidence>
<dbReference type="SUPFAM" id="SSF90229">
    <property type="entry name" value="CCCH zinc finger"/>
    <property type="match status" value="8"/>
</dbReference>
<dbReference type="Pfam" id="PF18044">
    <property type="entry name" value="zf-CCCH_4"/>
    <property type="match status" value="7"/>
</dbReference>
<dbReference type="EMBL" id="CAMXCT030001801">
    <property type="protein sequence ID" value="CAL4780502.1"/>
    <property type="molecule type" value="Genomic_DNA"/>
</dbReference>
<feature type="domain" description="C3H1-type" evidence="6">
    <location>
        <begin position="111"/>
        <end position="138"/>
    </location>
</feature>
<dbReference type="GO" id="GO:0005634">
    <property type="term" value="C:nucleus"/>
    <property type="evidence" value="ECO:0007669"/>
    <property type="project" value="TreeGrafter"/>
</dbReference>
<keyword evidence="4 5" id="KW-0862">Zinc</keyword>
<feature type="zinc finger region" description="C3H1-type" evidence="5">
    <location>
        <begin position="260"/>
        <end position="287"/>
    </location>
</feature>